<evidence type="ECO:0000313" key="3">
    <source>
        <dbReference type="Proteomes" id="UP001318040"/>
    </source>
</evidence>
<feature type="region of interest" description="Disordered" evidence="2">
    <location>
        <begin position="954"/>
        <end position="974"/>
    </location>
</feature>
<feature type="compositionally biased region" description="Basic and acidic residues" evidence="2">
    <location>
        <begin position="259"/>
        <end position="272"/>
    </location>
</feature>
<dbReference type="Proteomes" id="UP001318040">
    <property type="component" value="Chromosome 43"/>
</dbReference>
<feature type="region of interest" description="Disordered" evidence="2">
    <location>
        <begin position="831"/>
        <end position="912"/>
    </location>
</feature>
<proteinExistence type="predicted"/>
<dbReference type="PANTHER" id="PTHR13037:SF24">
    <property type="entry name" value="POLYCOMB PROTEIN PCL-RELATED"/>
    <property type="match status" value="1"/>
</dbReference>
<feature type="region of interest" description="Disordered" evidence="2">
    <location>
        <begin position="360"/>
        <end position="440"/>
    </location>
</feature>
<feature type="compositionally biased region" description="Basic and acidic residues" evidence="2">
    <location>
        <begin position="235"/>
        <end position="244"/>
    </location>
</feature>
<feature type="region of interest" description="Disordered" evidence="2">
    <location>
        <begin position="214"/>
        <end position="272"/>
    </location>
</feature>
<feature type="region of interest" description="Disordered" evidence="2">
    <location>
        <begin position="1"/>
        <end position="39"/>
    </location>
</feature>
<feature type="compositionally biased region" description="Pro residues" evidence="2">
    <location>
        <begin position="490"/>
        <end position="503"/>
    </location>
</feature>
<accession>A0AAJ7U023</accession>
<sequence>MEDRTERRPSDSRQSQDSQLHIKSEAWSTVPVKSEEVREPCLPGNPSAVLCEQDGQGLDVDWLKVEIACDGTYNQSDAADPGGAASPACDQQQLWYQGPDVLDSGEVSQDEGQATGGAEKFLSVIPKLQDISKVLDRFPKYNRILVYYYLCKGMRTQEKANPLIAEAAMSAGVTYRHVYNFIGNFRRARGESKQRPPRVWDGDEDLLASLDLSLNSAQSGPPPAPSASNAARKPGAVDEGREGAPEGNAAAQAPCPPPGERRGGGEEPAGEEPREIFQHVKNLQRFPKYNRVLVYYYLYRGMRTQEKGNALIAEAAERAGMSYQHVYNFIGNFRRVLGQAKTRVRREPNWYETGFPSAGAGTGATVTSSFQSIPPKLAQPENQGLPSGHWPDGAGKADVHNDSSFEALHGWGEREEPSDAEASRTAESESSHAESPQQADVVTAAGCSLADDSWPCLGGYADDKLPEPDGGVPCIGDERMDDTPPCETEQPPPQPPQPPPPPQQQLQQLQQQQQQPQQPPQQHQQQSGMVASPCKRPCSRPAEETCATMVDMASPEKFLADLRSNKELAKKLQRFPKYNSVLVYYYLYRGMRTQEKGNAVIAEAAERAGVPYQHAYNFIGNFRRALGDAKTRGVRDKSPFQKMNFQSPLAGQGKAKMGPLPSAKAKLLHATAGAREPPGLTAVATPPPPCGRDEREPCPPVTPDSPSSTIRRNLLRIQQLMEENQRLGCEGLGLAVRFPPDAAAAAGQQDGAGPLVWTFGSNEGLLLMEDNSIQSYLTLLWRAKRLRDANERRALSLGGDGTKVSNASEHGHFGDKDEGRALAETNAETRNGLDAAANAGPTRGRFPGFPEPCRHHHVSTAGAGLSDGGRPRAARGGGADAGQGFAPAAPDFGQPPAECPSAGFRHQQQQQQPRYINAFTQTSSGRPNGLEHMGRRAESPAQFVMARSPGLHWNPPLASQAPPQATQDVQYDMW</sequence>
<reference evidence="4" key="1">
    <citation type="submission" date="2025-08" db="UniProtKB">
        <authorList>
            <consortium name="RefSeq"/>
        </authorList>
    </citation>
    <scope>IDENTIFICATION</scope>
    <source>
        <tissue evidence="4">Sperm</tissue>
    </source>
</reference>
<feature type="compositionally biased region" description="Basic and acidic residues" evidence="2">
    <location>
        <begin position="1"/>
        <end position="11"/>
    </location>
</feature>
<keyword evidence="3" id="KW-1185">Reference proteome</keyword>
<feature type="region of interest" description="Disordered" evidence="2">
    <location>
        <begin position="796"/>
        <end position="817"/>
    </location>
</feature>
<evidence type="ECO:0000313" key="4">
    <source>
        <dbReference type="RefSeq" id="XP_032825843.1"/>
    </source>
</evidence>
<organism evidence="3 4">
    <name type="scientific">Petromyzon marinus</name>
    <name type="common">Sea lamprey</name>
    <dbReference type="NCBI Taxonomy" id="7757"/>
    <lineage>
        <taxon>Eukaryota</taxon>
        <taxon>Metazoa</taxon>
        <taxon>Chordata</taxon>
        <taxon>Craniata</taxon>
        <taxon>Vertebrata</taxon>
        <taxon>Cyclostomata</taxon>
        <taxon>Hyperoartia</taxon>
        <taxon>Petromyzontiformes</taxon>
        <taxon>Petromyzontidae</taxon>
        <taxon>Petromyzon</taxon>
    </lineage>
</organism>
<evidence type="ECO:0000256" key="2">
    <source>
        <dbReference type="SAM" id="MobiDB-lite"/>
    </source>
</evidence>
<feature type="compositionally biased region" description="Low complexity" evidence="2">
    <location>
        <begin position="504"/>
        <end position="526"/>
    </location>
</feature>
<dbReference type="KEGG" id="pmrn:116951402"/>
<feature type="region of interest" description="Disordered" evidence="2">
    <location>
        <begin position="460"/>
        <end position="536"/>
    </location>
</feature>
<feature type="region of interest" description="Disordered" evidence="2">
    <location>
        <begin position="677"/>
        <end position="708"/>
    </location>
</feature>
<dbReference type="AlphaFoldDB" id="A0AAJ7U023"/>
<evidence type="ECO:0000256" key="1">
    <source>
        <dbReference type="ARBA" id="ARBA00022581"/>
    </source>
</evidence>
<keyword evidence="1" id="KW-0945">Host-virus interaction</keyword>
<name>A0AAJ7U023_PETMA</name>
<gene>
    <name evidence="4" type="primary">LOC116951402</name>
</gene>
<feature type="compositionally biased region" description="Low complexity" evidence="2">
    <location>
        <begin position="882"/>
        <end position="892"/>
    </location>
</feature>
<dbReference type="PANTHER" id="PTHR13037">
    <property type="entry name" value="FORMIN"/>
    <property type="match status" value="1"/>
</dbReference>
<protein>
    <submittedName>
        <fullName evidence="4">Uncharacterized protein LOC116951402</fullName>
    </submittedName>
</protein>
<feature type="compositionally biased region" description="Polar residues" evidence="2">
    <location>
        <begin position="961"/>
        <end position="974"/>
    </location>
</feature>
<feature type="compositionally biased region" description="Basic and acidic residues" evidence="2">
    <location>
        <begin position="411"/>
        <end position="432"/>
    </location>
</feature>
<dbReference type="RefSeq" id="XP_032825843.1">
    <property type="nucleotide sequence ID" value="XM_032969952.1"/>
</dbReference>